<dbReference type="PANTHER" id="PTHR34599:SF1">
    <property type="entry name" value="PHOSPHATIDIC ACID PHOSPHATASE TYPE 2_HALOPEROXIDASE DOMAIN-CONTAINING PROTEIN"/>
    <property type="match status" value="1"/>
</dbReference>
<dbReference type="InterPro" id="IPR036938">
    <property type="entry name" value="PAP2/HPO_sf"/>
</dbReference>
<feature type="signal peptide" evidence="1">
    <location>
        <begin position="1"/>
        <end position="25"/>
    </location>
</feature>
<dbReference type="PANTHER" id="PTHR34599">
    <property type="entry name" value="PEROXIDASE-RELATED"/>
    <property type="match status" value="1"/>
</dbReference>
<comment type="caution">
    <text evidence="2">The sequence shown here is derived from an EMBL/GenBank/DDBJ whole genome shotgun (WGS) entry which is preliminary data.</text>
</comment>
<evidence type="ECO:0000313" key="2">
    <source>
        <dbReference type="EMBL" id="CAJ1951726.1"/>
    </source>
</evidence>
<evidence type="ECO:0008006" key="4">
    <source>
        <dbReference type="Google" id="ProtNLM"/>
    </source>
</evidence>
<keyword evidence="1" id="KW-0732">Signal</keyword>
<sequence length="1066" mass="114712">MKVSFTMSLSKSLLLLCWIFSVALAQSACTCNNVDENVRSFNENSTEQVFSNLATEIAFIGGYLIPGTLGEPHKMGMLQSVMYEAYAANGANDWAPLTEAGMIRKQVVNTTDEDEIAQFVAHTAYGCIRRLISGADEKIALLDTKMQSLGFNSPSTDILMHESAPLVMGVLQKFMPGPSPDINIINAPSNTSVNACEGLVNAARWQALCVHDPQHPAECKTQDLSFGPLYDARLIVADGERQINDLIAQAAIPGAELDSSSEEFIAQHRAVLEASAHLDDLAKFQAEHFQPNAVALAHSMILEEIEARGLSLEESILVLFGTIGAARDAVAGSVTIKLNNQSVRPITVAQCQFRGVHILGWNKPYMGVRNMTNNEGDLWTPYLPTPPHPSYTSGHAGAAGAAMAALKRFFPDGLIQGANCATRKAGTSRYEPKIEAGQPGYIANVTDVPNQGPGTVGYSPAQDVTICTASFDDYAEQIAESRLLGGIHVPMDNHYGLQWGRYMGNHFYETRVVPLLPADEPEEEEPATCSCNNDLDSNARQFNESSTEPVYSNLATEAAFIGTYLIPGTLGEPHKLGMLQSVMYEAYAANGANDWSPLTEAGMIRKKLITTTDEDEIAKFVGHAAFGCIRRLISGADEKIALLDAKMKSLGFNSADILTHESAALVMGVLQKFMPGPSPDFNLINTPSNTSLTNCDGLVDGSRWQPLCVYDPQYPGKCKAQELNFGPLYDARLIVANGGRQIKNLIQASDVGSAILDDSSEEFISQHRSVMAASAQLDDMAKFQAEHFQRNAVVLAHKVILDEVEARGLSLEDSVLVLFGTIGAARDAVAGSVTMKLDSQSVRPITVAQCHFHGEETMAWNKPYMGVHNITNSEGDLWRSYLPTPAHPAYTSGHAAAAGAAMAALKRFFPDGLIQGANCARRKAGTSTYEPKIEAGQPGYISGVTDVPNQGPRTIGYSPAADVIICTATFDDYVNKVAASQVLGGVHIPMDDVNGQKFGEFMGNHFYNIRIAPIFATPSPSATATALPTRASPPTSAPGSRSFSAAFERGVWGVVTFALTMGWSMM</sequence>
<feature type="chain" id="PRO_5041934645" description="Subtilisin" evidence="1">
    <location>
        <begin position="26"/>
        <end position="1066"/>
    </location>
</feature>
<reference evidence="2" key="1">
    <citation type="submission" date="2023-08" db="EMBL/GenBank/DDBJ databases">
        <authorList>
            <person name="Audoor S."/>
            <person name="Bilcke G."/>
        </authorList>
    </citation>
    <scope>NUCLEOTIDE SEQUENCE</scope>
</reference>
<dbReference type="AlphaFoldDB" id="A0AAD2PUP4"/>
<dbReference type="Gene3D" id="1.10.606.10">
    <property type="entry name" value="Vanadium-containing Chloroperoxidase, domain 2"/>
    <property type="match status" value="2"/>
</dbReference>
<keyword evidence="3" id="KW-1185">Reference proteome</keyword>
<dbReference type="GO" id="GO:0004601">
    <property type="term" value="F:peroxidase activity"/>
    <property type="evidence" value="ECO:0007669"/>
    <property type="project" value="InterPro"/>
</dbReference>
<dbReference type="SUPFAM" id="SSF48317">
    <property type="entry name" value="Acid phosphatase/Vanadium-dependent haloperoxidase"/>
    <property type="match status" value="2"/>
</dbReference>
<dbReference type="EMBL" id="CAKOGP040001792">
    <property type="protein sequence ID" value="CAJ1951726.1"/>
    <property type="molecule type" value="Genomic_DNA"/>
</dbReference>
<dbReference type="InterPro" id="IPR052559">
    <property type="entry name" value="V-haloperoxidase"/>
</dbReference>
<organism evidence="2 3">
    <name type="scientific">Cylindrotheca closterium</name>
    <dbReference type="NCBI Taxonomy" id="2856"/>
    <lineage>
        <taxon>Eukaryota</taxon>
        <taxon>Sar</taxon>
        <taxon>Stramenopiles</taxon>
        <taxon>Ochrophyta</taxon>
        <taxon>Bacillariophyta</taxon>
        <taxon>Bacillariophyceae</taxon>
        <taxon>Bacillariophycidae</taxon>
        <taxon>Bacillariales</taxon>
        <taxon>Bacillariaceae</taxon>
        <taxon>Cylindrotheca</taxon>
    </lineage>
</organism>
<name>A0AAD2PUP4_9STRA</name>
<proteinExistence type="predicted"/>
<gene>
    <name evidence="2" type="ORF">CYCCA115_LOCUS13207</name>
</gene>
<protein>
    <recommendedName>
        <fullName evidence="4">Subtilisin</fullName>
    </recommendedName>
</protein>
<accession>A0AAD2PUP4</accession>
<dbReference type="InterPro" id="IPR016119">
    <property type="entry name" value="Br/Cl_peroxidase_C"/>
</dbReference>
<evidence type="ECO:0000256" key="1">
    <source>
        <dbReference type="SAM" id="SignalP"/>
    </source>
</evidence>
<dbReference type="Proteomes" id="UP001295423">
    <property type="component" value="Unassembled WGS sequence"/>
</dbReference>
<evidence type="ECO:0000313" key="3">
    <source>
        <dbReference type="Proteomes" id="UP001295423"/>
    </source>
</evidence>